<comment type="subcellular location">
    <subcellularLocation>
        <location evidence="1">Cell membrane</location>
        <topology evidence="1">Multi-pass membrane protein</topology>
    </subcellularLocation>
</comment>
<feature type="transmembrane region" description="Helical" evidence="9">
    <location>
        <begin position="90"/>
        <end position="118"/>
    </location>
</feature>
<keyword evidence="8" id="KW-0807">Transducer</keyword>
<keyword evidence="6 9" id="KW-0472">Membrane</keyword>
<keyword evidence="5" id="KW-0297">G-protein coupled receptor</keyword>
<feature type="transmembrane region" description="Helical" evidence="9">
    <location>
        <begin position="267"/>
        <end position="285"/>
    </location>
</feature>
<dbReference type="InterPro" id="IPR000276">
    <property type="entry name" value="GPCR_Rhodpsn"/>
</dbReference>
<dbReference type="PANTHER" id="PTHR24228:SF59">
    <property type="entry name" value="NEUROPEPTIDE RECEPTOR 15"/>
    <property type="match status" value="1"/>
</dbReference>
<evidence type="ECO:0000313" key="11">
    <source>
        <dbReference type="EMBL" id="KAJ3252958.1"/>
    </source>
</evidence>
<evidence type="ECO:0000256" key="1">
    <source>
        <dbReference type="ARBA" id="ARBA00004651"/>
    </source>
</evidence>
<dbReference type="PROSITE" id="PS50262">
    <property type="entry name" value="G_PROTEIN_RECEP_F1_2"/>
    <property type="match status" value="1"/>
</dbReference>
<protein>
    <recommendedName>
        <fullName evidence="10">G-protein coupled receptors family 1 profile domain-containing protein</fullName>
    </recommendedName>
</protein>
<dbReference type="EMBL" id="JADGKB010000124">
    <property type="protein sequence ID" value="KAJ3252958.1"/>
    <property type="molecule type" value="Genomic_DNA"/>
</dbReference>
<gene>
    <name evidence="11" type="ORF">HK103_001057</name>
</gene>
<keyword evidence="7" id="KW-0675">Receptor</keyword>
<dbReference type="AlphaFoldDB" id="A0AAD5Y5I8"/>
<feature type="transmembrane region" description="Helical" evidence="9">
    <location>
        <begin position="171"/>
        <end position="197"/>
    </location>
</feature>
<evidence type="ECO:0000259" key="10">
    <source>
        <dbReference type="PROSITE" id="PS50262"/>
    </source>
</evidence>
<keyword evidence="3 9" id="KW-0812">Transmembrane</keyword>
<evidence type="ECO:0000256" key="8">
    <source>
        <dbReference type="ARBA" id="ARBA00023224"/>
    </source>
</evidence>
<evidence type="ECO:0000256" key="9">
    <source>
        <dbReference type="SAM" id="Phobius"/>
    </source>
</evidence>
<name>A0AAD5Y5I8_9FUNG</name>
<evidence type="ECO:0000256" key="3">
    <source>
        <dbReference type="ARBA" id="ARBA00022692"/>
    </source>
</evidence>
<keyword evidence="4 9" id="KW-1133">Transmembrane helix</keyword>
<feature type="transmembrane region" description="Helical" evidence="9">
    <location>
        <begin position="20"/>
        <end position="40"/>
    </location>
</feature>
<feature type="domain" description="G-protein coupled receptors family 1 profile" evidence="10">
    <location>
        <begin position="32"/>
        <end position="283"/>
    </location>
</feature>
<dbReference type="Gene3D" id="1.20.1070.10">
    <property type="entry name" value="Rhodopsin 7-helix transmembrane proteins"/>
    <property type="match status" value="1"/>
</dbReference>
<keyword evidence="2" id="KW-1003">Cell membrane</keyword>
<proteinExistence type="predicted"/>
<evidence type="ECO:0000256" key="4">
    <source>
        <dbReference type="ARBA" id="ARBA00022989"/>
    </source>
</evidence>
<reference evidence="11" key="1">
    <citation type="submission" date="2020-05" db="EMBL/GenBank/DDBJ databases">
        <title>Phylogenomic resolution of chytrid fungi.</title>
        <authorList>
            <person name="Stajich J.E."/>
            <person name="Amses K."/>
            <person name="Simmons R."/>
            <person name="Seto K."/>
            <person name="Myers J."/>
            <person name="Bonds A."/>
            <person name="Quandt C.A."/>
            <person name="Barry K."/>
            <person name="Liu P."/>
            <person name="Grigoriev I."/>
            <person name="Longcore J.E."/>
            <person name="James T.Y."/>
        </authorList>
    </citation>
    <scope>NUCLEOTIDE SEQUENCE</scope>
    <source>
        <strain evidence="11">PLAUS21</strain>
    </source>
</reference>
<dbReference type="GO" id="GO:0005886">
    <property type="term" value="C:plasma membrane"/>
    <property type="evidence" value="ECO:0007669"/>
    <property type="project" value="UniProtKB-SubCell"/>
</dbReference>
<accession>A0AAD5Y5I8</accession>
<feature type="transmembrane region" description="Helical" evidence="9">
    <location>
        <begin position="232"/>
        <end position="252"/>
    </location>
</feature>
<evidence type="ECO:0000313" key="12">
    <source>
        <dbReference type="Proteomes" id="UP001210925"/>
    </source>
</evidence>
<dbReference type="PRINTS" id="PR00237">
    <property type="entry name" value="GPCRRHODOPSN"/>
</dbReference>
<dbReference type="SUPFAM" id="SSF81321">
    <property type="entry name" value="Family A G protein-coupled receptor-like"/>
    <property type="match status" value="1"/>
</dbReference>
<dbReference type="PANTHER" id="PTHR24228">
    <property type="entry name" value="B2 BRADYKININ RECEPTOR/ANGIOTENSIN II RECEPTOR"/>
    <property type="match status" value="1"/>
</dbReference>
<dbReference type="InterPro" id="IPR017452">
    <property type="entry name" value="GPCR_Rhodpsn_7TM"/>
</dbReference>
<feature type="transmembrane region" description="Helical" evidence="9">
    <location>
        <begin position="130"/>
        <end position="151"/>
    </location>
</feature>
<evidence type="ECO:0000256" key="7">
    <source>
        <dbReference type="ARBA" id="ARBA00023170"/>
    </source>
</evidence>
<feature type="transmembrane region" description="Helical" evidence="9">
    <location>
        <begin position="52"/>
        <end position="70"/>
    </location>
</feature>
<dbReference type="GO" id="GO:0004930">
    <property type="term" value="F:G protein-coupled receptor activity"/>
    <property type="evidence" value="ECO:0007669"/>
    <property type="project" value="UniProtKB-KW"/>
</dbReference>
<evidence type="ECO:0000256" key="6">
    <source>
        <dbReference type="ARBA" id="ARBA00023136"/>
    </source>
</evidence>
<dbReference type="Proteomes" id="UP001210925">
    <property type="component" value="Unassembled WGS sequence"/>
</dbReference>
<sequence length="344" mass="38917">MSESMDPSVPLSATQMTGNLLSILIAFTGILLNSGILFVISKSSTLTKYDNYFTLGQIIFDLLTALLAVFEFSYATINLNFLYDYSTCQILGWLINFLSICSLFCVFSIAISPYRILVKKVQALSTRQTYVALVLIVLFSAFISSLGFFINEPYVVRRNRGYCCLNLEAETIGFVVVLAATLSCYTVPTLITLYLYLQLWKCFKVEKEDDMDKDLVSSDRSKTLQLYVAKRGLLVFVIYLVCYAYPVGFHIVKTSIHGRAPVMYDNFNIWLILMNGVANPIAYMNSEPRFKKVLKQYFLASFLSESVPMSTKKSTRVSDNTHRSVDPQMMQIKPDQQGLATVKM</sequence>
<organism evidence="11 12">
    <name type="scientific">Boothiomyces macroporosus</name>
    <dbReference type="NCBI Taxonomy" id="261099"/>
    <lineage>
        <taxon>Eukaryota</taxon>
        <taxon>Fungi</taxon>
        <taxon>Fungi incertae sedis</taxon>
        <taxon>Chytridiomycota</taxon>
        <taxon>Chytridiomycota incertae sedis</taxon>
        <taxon>Chytridiomycetes</taxon>
        <taxon>Rhizophydiales</taxon>
        <taxon>Terramycetaceae</taxon>
        <taxon>Boothiomyces</taxon>
    </lineage>
</organism>
<evidence type="ECO:0000256" key="2">
    <source>
        <dbReference type="ARBA" id="ARBA00022475"/>
    </source>
</evidence>
<keyword evidence="12" id="KW-1185">Reference proteome</keyword>
<dbReference type="CDD" id="cd00637">
    <property type="entry name" value="7tm_classA_rhodopsin-like"/>
    <property type="match status" value="1"/>
</dbReference>
<evidence type="ECO:0000256" key="5">
    <source>
        <dbReference type="ARBA" id="ARBA00023040"/>
    </source>
</evidence>
<dbReference type="Pfam" id="PF00001">
    <property type="entry name" value="7tm_1"/>
    <property type="match status" value="1"/>
</dbReference>
<comment type="caution">
    <text evidence="11">The sequence shown here is derived from an EMBL/GenBank/DDBJ whole genome shotgun (WGS) entry which is preliminary data.</text>
</comment>